<dbReference type="KEGG" id="moc:BB934_40795"/>
<organism evidence="1">
    <name type="scientific">Microvirga ossetica</name>
    <dbReference type="NCBI Taxonomy" id="1882682"/>
    <lineage>
        <taxon>Bacteria</taxon>
        <taxon>Pseudomonadati</taxon>
        <taxon>Pseudomonadota</taxon>
        <taxon>Alphaproteobacteria</taxon>
        <taxon>Hyphomicrobiales</taxon>
        <taxon>Methylobacteriaceae</taxon>
        <taxon>Microvirga</taxon>
    </lineage>
</organism>
<sequence>MDCVIALRSQSHNSAFWRDEEAILPQCTSSGLKDLTAAGVETEHVENKNPAPGVRGRVSSLLAFGVLREHLK</sequence>
<evidence type="ECO:0000313" key="1">
    <source>
        <dbReference type="EMBL" id="ANY84529.1"/>
    </source>
</evidence>
<gene>
    <name evidence="1" type="ORF">BB934_40795</name>
</gene>
<keyword evidence="1" id="KW-0614">Plasmid</keyword>
<proteinExistence type="predicted"/>
<name>A0A1B2EX37_9HYPH</name>
<geneLocation type="plasmid" evidence="1">
    <name>unnamed2</name>
</geneLocation>
<dbReference type="AlphaFoldDB" id="A0A1B2EX37"/>
<reference evidence="1" key="1">
    <citation type="submission" date="2016-07" db="EMBL/GenBank/DDBJ databases">
        <title>Microvirga ossetica sp. nov. a new species of rhizobia isolated from root nodules of the legume species Vicia alpestris Steven originated from North Ossetia region in the Caucasus.</title>
        <authorList>
            <person name="Safronova V.I."/>
            <person name="Kuznetsova I.G."/>
            <person name="Sazanova A.L."/>
            <person name="Belimov A."/>
            <person name="Andronov E."/>
            <person name="Osledkin Y.S."/>
            <person name="Onishchuk O.P."/>
            <person name="Kurchak O.N."/>
            <person name="Shaposhnikov A.I."/>
            <person name="Willems A."/>
            <person name="Tikhonovich I.A."/>
        </authorList>
    </citation>
    <scope>NUCLEOTIDE SEQUENCE [LARGE SCALE GENOMIC DNA]</scope>
    <source>
        <strain evidence="1">V5/3M</strain>
        <plasmid evidence="1">unnamed2</plasmid>
    </source>
</reference>
<accession>A0A1B2EX37</accession>
<protein>
    <submittedName>
        <fullName evidence="1">Uncharacterized protein</fullName>
    </submittedName>
</protein>
<dbReference type="EMBL" id="CP016619">
    <property type="protein sequence ID" value="ANY84529.1"/>
    <property type="molecule type" value="Genomic_DNA"/>
</dbReference>